<name>A0A0S2W621_9FIRM</name>
<protein>
    <submittedName>
        <fullName evidence="1">Uncharacterized protein</fullName>
    </submittedName>
</protein>
<evidence type="ECO:0000313" key="2">
    <source>
        <dbReference type="Proteomes" id="UP000064844"/>
    </source>
</evidence>
<sequence length="47" mass="5016">MRLSLPFGCGRRTNGCARFSLPVPPCRGIVVAQNTKGKAARACIGRK</sequence>
<accession>A0A0S2W621</accession>
<dbReference type="KEGG" id="ibu:IB211_02372c"/>
<organism evidence="1 2">
    <name type="scientific">Intestinimonas butyriciproducens</name>
    <dbReference type="NCBI Taxonomy" id="1297617"/>
    <lineage>
        <taxon>Bacteria</taxon>
        <taxon>Bacillati</taxon>
        <taxon>Bacillota</taxon>
        <taxon>Clostridia</taxon>
        <taxon>Eubacteriales</taxon>
        <taxon>Intestinimonas</taxon>
    </lineage>
</organism>
<proteinExistence type="predicted"/>
<evidence type="ECO:0000313" key="1">
    <source>
        <dbReference type="EMBL" id="ALP94763.1"/>
    </source>
</evidence>
<dbReference type="AlphaFoldDB" id="A0A0S2W621"/>
<reference evidence="1 2" key="1">
    <citation type="journal article" date="2015" name="Nat. Commun.">
        <title>Production of butyrate from lysine and the Amadori product fructoselysine by a human gut commensal.</title>
        <authorList>
            <person name="Bui T.P."/>
            <person name="Ritari J."/>
            <person name="Boeren S."/>
            <person name="de Waard P."/>
            <person name="Plugge C.M."/>
            <person name="de Vos W.M."/>
        </authorList>
    </citation>
    <scope>NUCLEOTIDE SEQUENCE [LARGE SCALE GENOMIC DNA]</scope>
    <source>
        <strain evidence="1 2">AF211</strain>
    </source>
</reference>
<dbReference type="EMBL" id="CP011307">
    <property type="protein sequence ID" value="ALP94763.1"/>
    <property type="molecule type" value="Genomic_DNA"/>
</dbReference>
<reference evidence="2" key="2">
    <citation type="submission" date="2015-04" db="EMBL/GenBank/DDBJ databases">
        <title>A butyrogenic pathway from the amino acid lysine in a human gut commensal.</title>
        <authorList>
            <person name="de Vos W.M."/>
            <person name="Bui N.T.P."/>
            <person name="Plugge C.M."/>
            <person name="Ritari J."/>
        </authorList>
    </citation>
    <scope>NUCLEOTIDE SEQUENCE [LARGE SCALE GENOMIC DNA]</scope>
    <source>
        <strain evidence="2">AF211</strain>
    </source>
</reference>
<gene>
    <name evidence="1" type="ORF">IB211_02372c</name>
</gene>
<dbReference type="STRING" id="1297617.IB211_02372c"/>
<dbReference type="Proteomes" id="UP000064844">
    <property type="component" value="Chromosome"/>
</dbReference>
<keyword evidence="2" id="KW-1185">Reference proteome</keyword>